<sequence>MTGQADVKWIWMAVALVVVAVPVLTVLFNREIRILQQRLSRLADEPPKTPVQPDDRLLDVLRALSAMRPAEPEFTEVYRLAPPVPAGPEATERYAVNIDLVWIPDPRLADPHGRLLLRRTVHPRWPALDGAPVSGFWISDPLSEDALLTARPSTADGAWERIVLGRPVPAVHTPVPLHPPTDGDRRELRALLGRPAPEASPERKTRPLLDLDATVRVAATGTYVERVRLGWAASDVFTLAVRPVLDPALAALARIAGHPEAPVPAGGHERSSRRSHWYREAELTRAVFADLERRDALEEPAEVTVTRYIGRFNGVLPERVPENWQPDFLEVRAVGAFGRFLGGLVVVRSAGETNLLTRARGGAALLRDPETARALAEATGGDHDVVTLQGLLRAIADDLPTDWKDGRDLDLDPVGPVTAVKIDAR</sequence>
<protein>
    <submittedName>
        <fullName evidence="2">Uncharacterized protein</fullName>
    </submittedName>
</protein>
<organism evidence="2 3">
    <name type="scientific">Virgisporangium aurantiacum</name>
    <dbReference type="NCBI Taxonomy" id="175570"/>
    <lineage>
        <taxon>Bacteria</taxon>
        <taxon>Bacillati</taxon>
        <taxon>Actinomycetota</taxon>
        <taxon>Actinomycetes</taxon>
        <taxon>Micromonosporales</taxon>
        <taxon>Micromonosporaceae</taxon>
        <taxon>Virgisporangium</taxon>
    </lineage>
</organism>
<gene>
    <name evidence="2" type="ORF">Vau01_029350</name>
</gene>
<dbReference type="Proteomes" id="UP000612585">
    <property type="component" value="Unassembled WGS sequence"/>
</dbReference>
<evidence type="ECO:0000313" key="2">
    <source>
        <dbReference type="EMBL" id="GIJ55419.1"/>
    </source>
</evidence>
<keyword evidence="1" id="KW-0812">Transmembrane</keyword>
<evidence type="ECO:0000256" key="1">
    <source>
        <dbReference type="SAM" id="Phobius"/>
    </source>
</evidence>
<proteinExistence type="predicted"/>
<comment type="caution">
    <text evidence="2">The sequence shown here is derived from an EMBL/GenBank/DDBJ whole genome shotgun (WGS) entry which is preliminary data.</text>
</comment>
<reference evidence="2" key="1">
    <citation type="submission" date="2021-01" db="EMBL/GenBank/DDBJ databases">
        <title>Whole genome shotgun sequence of Virgisporangium aurantiacum NBRC 16421.</title>
        <authorList>
            <person name="Komaki H."/>
            <person name="Tamura T."/>
        </authorList>
    </citation>
    <scope>NUCLEOTIDE SEQUENCE</scope>
    <source>
        <strain evidence="2">NBRC 16421</strain>
    </source>
</reference>
<keyword evidence="3" id="KW-1185">Reference proteome</keyword>
<keyword evidence="1" id="KW-1133">Transmembrane helix</keyword>
<accession>A0A8J4DYY6</accession>
<name>A0A8J4DYY6_9ACTN</name>
<evidence type="ECO:0000313" key="3">
    <source>
        <dbReference type="Proteomes" id="UP000612585"/>
    </source>
</evidence>
<keyword evidence="1" id="KW-0472">Membrane</keyword>
<dbReference type="EMBL" id="BOPG01000017">
    <property type="protein sequence ID" value="GIJ55419.1"/>
    <property type="molecule type" value="Genomic_DNA"/>
</dbReference>
<dbReference type="AlphaFoldDB" id="A0A8J4DYY6"/>
<dbReference type="RefSeq" id="WP_203992188.1">
    <property type="nucleotide sequence ID" value="NZ_BOPG01000017.1"/>
</dbReference>
<feature type="transmembrane region" description="Helical" evidence="1">
    <location>
        <begin position="9"/>
        <end position="28"/>
    </location>
</feature>